<keyword evidence="5" id="KW-0067">ATP-binding</keyword>
<keyword evidence="3" id="KW-0479">Metal-binding</keyword>
<keyword evidence="4" id="KW-0547">Nucleotide-binding</keyword>
<evidence type="ECO:0000256" key="5">
    <source>
        <dbReference type="ARBA" id="ARBA00022840"/>
    </source>
</evidence>
<keyword evidence="6" id="KW-0460">Magnesium</keyword>
<evidence type="ECO:0000259" key="11">
    <source>
        <dbReference type="Pfam" id="PF21654"/>
    </source>
</evidence>
<keyword evidence="2" id="KW-0548">Nucleotidyltransferase</keyword>
<feature type="domain" description="Cyclic GMP-AMP synthase DncV-like nucleotidyltransferase" evidence="11">
    <location>
        <begin position="53"/>
        <end position="138"/>
    </location>
</feature>
<dbReference type="Proteomes" id="UP000564885">
    <property type="component" value="Unassembled WGS sequence"/>
</dbReference>
<dbReference type="GO" id="GO:0009117">
    <property type="term" value="P:nucleotide metabolic process"/>
    <property type="evidence" value="ECO:0007669"/>
    <property type="project" value="UniProtKB-KW"/>
</dbReference>
<evidence type="ECO:0000256" key="2">
    <source>
        <dbReference type="ARBA" id="ARBA00022695"/>
    </source>
</evidence>
<proteinExistence type="predicted"/>
<dbReference type="AlphaFoldDB" id="A0A849I8W7"/>
<evidence type="ECO:0000256" key="8">
    <source>
        <dbReference type="ARBA" id="ARBA00023118"/>
    </source>
</evidence>
<dbReference type="GO" id="GO:0051607">
    <property type="term" value="P:defense response to virus"/>
    <property type="evidence" value="ECO:0007669"/>
    <property type="project" value="UniProtKB-KW"/>
</dbReference>
<comment type="catalytic activity">
    <reaction evidence="10">
        <text>GTP + ATP = 3',3'-cGAMP + 2 diphosphate</text>
        <dbReference type="Rhea" id="RHEA:35647"/>
        <dbReference type="ChEBI" id="CHEBI:30616"/>
        <dbReference type="ChEBI" id="CHEBI:33019"/>
        <dbReference type="ChEBI" id="CHEBI:37565"/>
        <dbReference type="ChEBI" id="CHEBI:71501"/>
    </reaction>
    <physiologicalReaction direction="left-to-right" evidence="10">
        <dbReference type="Rhea" id="RHEA:35648"/>
    </physiologicalReaction>
</comment>
<dbReference type="GO" id="GO:0046872">
    <property type="term" value="F:metal ion binding"/>
    <property type="evidence" value="ECO:0007669"/>
    <property type="project" value="UniProtKB-KW"/>
</dbReference>
<dbReference type="Pfam" id="PF21654">
    <property type="entry name" value="DncV-like_NTFase"/>
    <property type="match status" value="1"/>
</dbReference>
<evidence type="ECO:0000313" key="12">
    <source>
        <dbReference type="EMBL" id="NNM73838.1"/>
    </source>
</evidence>
<dbReference type="RefSeq" id="WP_171219286.1">
    <property type="nucleotide sequence ID" value="NZ_JABEPP010000004.1"/>
</dbReference>
<protein>
    <recommendedName>
        <fullName evidence="9">Cyclic GMP-AMP synthase</fullName>
    </recommendedName>
</protein>
<keyword evidence="8" id="KW-0051">Antiviral defense</keyword>
<name>A0A849I8W7_9HYPH</name>
<evidence type="ECO:0000256" key="4">
    <source>
        <dbReference type="ARBA" id="ARBA00022741"/>
    </source>
</evidence>
<gene>
    <name evidence="12" type="ORF">HJG44_15755</name>
</gene>
<sequence length="344" mass="39245">MKDTNEQLRRFHDDCVWMNAAGRRDILAKARANRTRLRNGLERDSKPAPVGSATQGSYAMRTMIQNDEGDYDIDDGVYFARDKLIGPNGGEITALAARQMVCDALQDRRFRDSPEVRNNCVRIYYSAPNNYHVDVPVYRRTRTKDVFTGEITDTYELASSDWKTSDALSVTKWFKKQNKDKSSDPSENGDRGQFVRIVRLAKAFARSRPHWSGKIAGGFALSRLVSDHFTENVDRDDVAFRQVLRAIHNRLGWKTWVEHPTLNEDILPVDSAKSRFLRKKLGDKLPLLDILDDPGCTHEEAMSAWDDFFYSDWFSNQPDPEDEEELDKKTSGPAIIKIGGQGYA</sequence>
<keyword evidence="7" id="KW-0546">Nucleotide metabolism</keyword>
<dbReference type="GO" id="GO:0005524">
    <property type="term" value="F:ATP binding"/>
    <property type="evidence" value="ECO:0007669"/>
    <property type="project" value="UniProtKB-KW"/>
</dbReference>
<evidence type="ECO:0000313" key="13">
    <source>
        <dbReference type="Proteomes" id="UP000564885"/>
    </source>
</evidence>
<dbReference type="GO" id="GO:0016779">
    <property type="term" value="F:nucleotidyltransferase activity"/>
    <property type="evidence" value="ECO:0007669"/>
    <property type="project" value="UniProtKB-KW"/>
</dbReference>
<organism evidence="12 13">
    <name type="scientific">Enterovirga aerilata</name>
    <dbReference type="NCBI Taxonomy" id="2730920"/>
    <lineage>
        <taxon>Bacteria</taxon>
        <taxon>Pseudomonadati</taxon>
        <taxon>Pseudomonadota</taxon>
        <taxon>Alphaproteobacteria</taxon>
        <taxon>Hyphomicrobiales</taxon>
        <taxon>Methylobacteriaceae</taxon>
        <taxon>Enterovirga</taxon>
    </lineage>
</organism>
<comment type="caution">
    <text evidence="12">The sequence shown here is derived from an EMBL/GenBank/DDBJ whole genome shotgun (WGS) entry which is preliminary data.</text>
</comment>
<evidence type="ECO:0000256" key="9">
    <source>
        <dbReference type="ARBA" id="ARBA00044145"/>
    </source>
</evidence>
<accession>A0A849I8W7</accession>
<evidence type="ECO:0000256" key="3">
    <source>
        <dbReference type="ARBA" id="ARBA00022723"/>
    </source>
</evidence>
<dbReference type="InterPro" id="IPR048445">
    <property type="entry name" value="DncV-like_NTFase"/>
</dbReference>
<evidence type="ECO:0000256" key="7">
    <source>
        <dbReference type="ARBA" id="ARBA00023080"/>
    </source>
</evidence>
<dbReference type="EMBL" id="JABEPP010000004">
    <property type="protein sequence ID" value="NNM73838.1"/>
    <property type="molecule type" value="Genomic_DNA"/>
</dbReference>
<evidence type="ECO:0000256" key="10">
    <source>
        <dbReference type="ARBA" id="ARBA00048304"/>
    </source>
</evidence>
<evidence type="ECO:0000256" key="6">
    <source>
        <dbReference type="ARBA" id="ARBA00022842"/>
    </source>
</evidence>
<reference evidence="12 13" key="1">
    <citation type="submission" date="2020-04" db="EMBL/GenBank/DDBJ databases">
        <title>Enterovirga sp. isolate from soil.</title>
        <authorList>
            <person name="Chea S."/>
            <person name="Kim D.-U."/>
        </authorList>
    </citation>
    <scope>NUCLEOTIDE SEQUENCE [LARGE SCALE GENOMIC DNA]</scope>
    <source>
        <strain evidence="12 13">DB1703</strain>
    </source>
</reference>
<evidence type="ECO:0000256" key="1">
    <source>
        <dbReference type="ARBA" id="ARBA00022679"/>
    </source>
</evidence>
<keyword evidence="1" id="KW-0808">Transferase</keyword>
<keyword evidence="13" id="KW-1185">Reference proteome</keyword>